<gene>
    <name evidence="2" type="ORF">COLO4_22085</name>
</gene>
<organism evidence="2 3">
    <name type="scientific">Corchorus olitorius</name>
    <dbReference type="NCBI Taxonomy" id="93759"/>
    <lineage>
        <taxon>Eukaryota</taxon>
        <taxon>Viridiplantae</taxon>
        <taxon>Streptophyta</taxon>
        <taxon>Embryophyta</taxon>
        <taxon>Tracheophyta</taxon>
        <taxon>Spermatophyta</taxon>
        <taxon>Magnoliopsida</taxon>
        <taxon>eudicotyledons</taxon>
        <taxon>Gunneridae</taxon>
        <taxon>Pentapetalae</taxon>
        <taxon>rosids</taxon>
        <taxon>malvids</taxon>
        <taxon>Malvales</taxon>
        <taxon>Malvaceae</taxon>
        <taxon>Grewioideae</taxon>
        <taxon>Apeibeae</taxon>
        <taxon>Corchorus</taxon>
    </lineage>
</organism>
<dbReference type="AlphaFoldDB" id="A0A1R3IP98"/>
<accession>A0A1R3IP98</accession>
<reference evidence="3" key="1">
    <citation type="submission" date="2013-09" db="EMBL/GenBank/DDBJ databases">
        <title>Corchorus olitorius genome sequencing.</title>
        <authorList>
            <person name="Alam M."/>
            <person name="Haque M.S."/>
            <person name="Islam M.S."/>
            <person name="Emdad E.M."/>
            <person name="Islam M.M."/>
            <person name="Ahmed B."/>
            <person name="Halim A."/>
            <person name="Hossen Q.M.M."/>
            <person name="Hossain M.Z."/>
            <person name="Ahmed R."/>
            <person name="Khan M.M."/>
            <person name="Islam R."/>
            <person name="Rashid M.M."/>
            <person name="Khan S.A."/>
            <person name="Rahman M.S."/>
            <person name="Alam M."/>
            <person name="Yahiya A.S."/>
            <person name="Khan M.S."/>
            <person name="Azam M.S."/>
            <person name="Haque T."/>
            <person name="Lashkar M.Z.H."/>
            <person name="Akhand A.I."/>
            <person name="Morshed G."/>
            <person name="Roy S."/>
            <person name="Uddin K.S."/>
            <person name="Rabeya T."/>
            <person name="Hossain A.S."/>
            <person name="Chowdhury A."/>
            <person name="Snigdha A.R."/>
            <person name="Mortoza M.S."/>
            <person name="Matin S.A."/>
            <person name="Hoque S.M.E."/>
            <person name="Islam M.K."/>
            <person name="Roy D.K."/>
            <person name="Haider R."/>
            <person name="Moosa M.M."/>
            <person name="Elias S.M."/>
            <person name="Hasan A.M."/>
            <person name="Jahan S."/>
            <person name="Shafiuddin M."/>
            <person name="Mahmood N."/>
            <person name="Shommy N.S."/>
        </authorList>
    </citation>
    <scope>NUCLEOTIDE SEQUENCE [LARGE SCALE GENOMIC DNA]</scope>
    <source>
        <strain evidence="3">cv. O-4</strain>
    </source>
</reference>
<sequence>MELCRNLSLQKGSSLRVGRSNSLLLKSEFISLECNRIATYEKLLDSTKQIPECNGGRHGQKKRKSLGFMISKVFGSRKVPVDFQMEDRPEVASIHESKNKKKKKKKKKKKEKSSWLPDPERRWPLQGWA</sequence>
<feature type="compositionally biased region" description="Basic and acidic residues" evidence="1">
    <location>
        <begin position="85"/>
        <end position="97"/>
    </location>
</feature>
<keyword evidence="3" id="KW-1185">Reference proteome</keyword>
<comment type="caution">
    <text evidence="2">The sequence shown here is derived from an EMBL/GenBank/DDBJ whole genome shotgun (WGS) entry which is preliminary data.</text>
</comment>
<name>A0A1R3IP98_9ROSI</name>
<dbReference type="Proteomes" id="UP000187203">
    <property type="component" value="Unassembled WGS sequence"/>
</dbReference>
<proteinExistence type="predicted"/>
<evidence type="ECO:0000256" key="1">
    <source>
        <dbReference type="SAM" id="MobiDB-lite"/>
    </source>
</evidence>
<evidence type="ECO:0000313" key="2">
    <source>
        <dbReference type="EMBL" id="OMO84419.1"/>
    </source>
</evidence>
<feature type="compositionally biased region" description="Basic residues" evidence="1">
    <location>
        <begin position="98"/>
        <end position="111"/>
    </location>
</feature>
<dbReference type="EMBL" id="AWUE01017847">
    <property type="protein sequence ID" value="OMO84419.1"/>
    <property type="molecule type" value="Genomic_DNA"/>
</dbReference>
<feature type="region of interest" description="Disordered" evidence="1">
    <location>
        <begin position="85"/>
        <end position="129"/>
    </location>
</feature>
<dbReference type="OrthoDB" id="787091at2759"/>
<protein>
    <submittedName>
        <fullName evidence="2">Uncharacterized protein</fullName>
    </submittedName>
</protein>
<evidence type="ECO:0000313" key="3">
    <source>
        <dbReference type="Proteomes" id="UP000187203"/>
    </source>
</evidence>